<organism evidence="8 9">
    <name type="scientific">Rhizopus delemar</name>
    <dbReference type="NCBI Taxonomy" id="936053"/>
    <lineage>
        <taxon>Eukaryota</taxon>
        <taxon>Fungi</taxon>
        <taxon>Fungi incertae sedis</taxon>
        <taxon>Mucoromycota</taxon>
        <taxon>Mucoromycotina</taxon>
        <taxon>Mucoromycetes</taxon>
        <taxon>Mucorales</taxon>
        <taxon>Mucorineae</taxon>
        <taxon>Rhizopodaceae</taxon>
        <taxon>Rhizopus</taxon>
    </lineage>
</organism>
<evidence type="ECO:0000313" key="9">
    <source>
        <dbReference type="Proteomes" id="UP000740926"/>
    </source>
</evidence>
<dbReference type="GO" id="GO:0016020">
    <property type="term" value="C:membrane"/>
    <property type="evidence" value="ECO:0007669"/>
    <property type="project" value="UniProtKB-SubCell"/>
</dbReference>
<dbReference type="InterPro" id="IPR002528">
    <property type="entry name" value="MATE_fam"/>
</dbReference>
<evidence type="ECO:0000256" key="7">
    <source>
        <dbReference type="SAM" id="Phobius"/>
    </source>
</evidence>
<protein>
    <recommendedName>
        <fullName evidence="10">MATE efflux family protein</fullName>
    </recommendedName>
</protein>
<feature type="region of interest" description="Disordered" evidence="6">
    <location>
        <begin position="1"/>
        <end position="63"/>
    </location>
</feature>
<dbReference type="GO" id="GO:0015297">
    <property type="term" value="F:antiporter activity"/>
    <property type="evidence" value="ECO:0007669"/>
    <property type="project" value="InterPro"/>
</dbReference>
<evidence type="ECO:0000256" key="2">
    <source>
        <dbReference type="ARBA" id="ARBA00010199"/>
    </source>
</evidence>
<dbReference type="CDD" id="cd13132">
    <property type="entry name" value="MATE_eukaryotic"/>
    <property type="match status" value="1"/>
</dbReference>
<feature type="transmembrane region" description="Helical" evidence="7">
    <location>
        <begin position="840"/>
        <end position="866"/>
    </location>
</feature>
<dbReference type="Pfam" id="PF01554">
    <property type="entry name" value="MatE"/>
    <property type="match status" value="2"/>
</dbReference>
<feature type="transmembrane region" description="Helical" evidence="7">
    <location>
        <begin position="1067"/>
        <end position="1092"/>
    </location>
</feature>
<feature type="transmembrane region" description="Helical" evidence="7">
    <location>
        <begin position="887"/>
        <end position="905"/>
    </location>
</feature>
<evidence type="ECO:0000256" key="4">
    <source>
        <dbReference type="ARBA" id="ARBA00022989"/>
    </source>
</evidence>
<keyword evidence="3 7" id="KW-0812">Transmembrane</keyword>
<evidence type="ECO:0000256" key="3">
    <source>
        <dbReference type="ARBA" id="ARBA00022692"/>
    </source>
</evidence>
<dbReference type="GO" id="GO:0042910">
    <property type="term" value="F:xenobiotic transmembrane transporter activity"/>
    <property type="evidence" value="ECO:0007669"/>
    <property type="project" value="InterPro"/>
</dbReference>
<feature type="transmembrane region" description="Helical" evidence="7">
    <location>
        <begin position="925"/>
        <end position="945"/>
    </location>
</feature>
<feature type="transmembrane region" description="Helical" evidence="7">
    <location>
        <begin position="703"/>
        <end position="727"/>
    </location>
</feature>
<evidence type="ECO:0000256" key="6">
    <source>
        <dbReference type="SAM" id="MobiDB-lite"/>
    </source>
</evidence>
<feature type="compositionally biased region" description="Basic and acidic residues" evidence="6">
    <location>
        <begin position="47"/>
        <end position="60"/>
    </location>
</feature>
<keyword evidence="4 7" id="KW-1133">Transmembrane helix</keyword>
<evidence type="ECO:0000256" key="5">
    <source>
        <dbReference type="ARBA" id="ARBA00023136"/>
    </source>
</evidence>
<evidence type="ECO:0008006" key="10">
    <source>
        <dbReference type="Google" id="ProtNLM"/>
    </source>
</evidence>
<comment type="similarity">
    <text evidence="2">Belongs to the multi antimicrobial extrusion (MATE) (TC 2.A.66.1) family.</text>
</comment>
<feature type="compositionally biased region" description="Polar residues" evidence="6">
    <location>
        <begin position="22"/>
        <end position="46"/>
    </location>
</feature>
<dbReference type="AlphaFoldDB" id="A0A9P6Z4J3"/>
<feature type="transmembrane region" description="Helical" evidence="7">
    <location>
        <begin position="812"/>
        <end position="834"/>
    </location>
</feature>
<accession>A0A9P6Z4J3</accession>
<feature type="transmembrane region" description="Helical" evidence="7">
    <location>
        <begin position="591"/>
        <end position="613"/>
    </location>
</feature>
<gene>
    <name evidence="8" type="ORF">G6F50_005722</name>
</gene>
<name>A0A9P6Z4J3_9FUNG</name>
<feature type="region of interest" description="Disordered" evidence="6">
    <location>
        <begin position="185"/>
        <end position="210"/>
    </location>
</feature>
<dbReference type="Proteomes" id="UP000740926">
    <property type="component" value="Unassembled WGS sequence"/>
</dbReference>
<feature type="transmembrane region" description="Helical" evidence="7">
    <location>
        <begin position="669"/>
        <end position="691"/>
    </location>
</feature>
<evidence type="ECO:0000313" key="8">
    <source>
        <dbReference type="EMBL" id="KAG1570172.1"/>
    </source>
</evidence>
<dbReference type="EMBL" id="JAANIU010000785">
    <property type="protein sequence ID" value="KAG1570172.1"/>
    <property type="molecule type" value="Genomic_DNA"/>
</dbReference>
<reference evidence="8 9" key="1">
    <citation type="journal article" date="2020" name="Microb. Genom.">
        <title>Genetic diversity of clinical and environmental Mucorales isolates obtained from an investigation of mucormycosis cases among solid organ transplant recipients.</title>
        <authorList>
            <person name="Nguyen M.H."/>
            <person name="Kaul D."/>
            <person name="Muto C."/>
            <person name="Cheng S.J."/>
            <person name="Richter R.A."/>
            <person name="Bruno V.M."/>
            <person name="Liu G."/>
            <person name="Beyhan S."/>
            <person name="Sundermann A.J."/>
            <person name="Mounaud S."/>
            <person name="Pasculle A.W."/>
            <person name="Nierman W.C."/>
            <person name="Driscoll E."/>
            <person name="Cumbie R."/>
            <person name="Clancy C.J."/>
            <person name="Dupont C.L."/>
        </authorList>
    </citation>
    <scope>NUCLEOTIDE SEQUENCE [LARGE SCALE GENOMIC DNA]</scope>
    <source>
        <strain evidence="8 9">GL24</strain>
    </source>
</reference>
<dbReference type="NCBIfam" id="TIGR00797">
    <property type="entry name" value="matE"/>
    <property type="match status" value="1"/>
</dbReference>
<feature type="transmembrane region" description="Helical" evidence="7">
    <location>
        <begin position="966"/>
        <end position="985"/>
    </location>
</feature>
<feature type="compositionally biased region" description="Basic and acidic residues" evidence="6">
    <location>
        <begin position="10"/>
        <end position="21"/>
    </location>
</feature>
<feature type="transmembrane region" description="Helical" evidence="7">
    <location>
        <begin position="778"/>
        <end position="800"/>
    </location>
</feature>
<keyword evidence="9" id="KW-1185">Reference proteome</keyword>
<comment type="caution">
    <text evidence="8">The sequence shown here is derived from an EMBL/GenBank/DDBJ whole genome shotgun (WGS) entry which is preliminary data.</text>
</comment>
<feature type="compositionally biased region" description="Low complexity" evidence="6">
    <location>
        <begin position="185"/>
        <end position="201"/>
    </location>
</feature>
<feature type="transmembrane region" description="Helical" evidence="7">
    <location>
        <begin position="748"/>
        <end position="766"/>
    </location>
</feature>
<dbReference type="InterPro" id="IPR045069">
    <property type="entry name" value="MATE_euk"/>
</dbReference>
<sequence length="1106" mass="125113">MFENSSKRLKPIEQKKEKQTEDVFSSENNSNRGWLEPTSVQVNPSRSIDRKSKKPKEITNQKDALGAVSDEDILKLAQLTAILPEVNKPKYKNHRHLSVELQPKNEPLKDGYSGLMKIQPSDKIISNDLLPSKSSSIESNNNNPEIIMMDGEKKRSSWLYKSIIKPYKNKHKRRSDEIIENNSDIESSSISSNHSNENQSIPVTPNASNISATSSTLEKNLEYNNITRTHTIDIASMIHNNKTDTINRRHSFDSLQFFAIRENEDTDFLDSFHNKITESDINEEEKQGDREEEIYYDGGDEEQSIQENYLKKDDEEVTFKFDYYSLPNEVKSIIDEYERQGRAMKKKMMIKHTDSVEEEELEEEDDEEDMEYVDAADIIAGCVMTQDNYQPRMIVIVHALPSDTIEFKKLAQLSSSNVDNGPLLDLRISMLGDEADVHYDTIRDLLASVETQLESVETFQSESQEFLEENQSIMERLHLADINIPLAYKYTHSELVSGEEKDSFDMKHEEMITMMSLFKKELQGLQSSLKETKGLVYNIQSEMDDTRSKMETYIKDIPESHYSALKKLEVDIESILSKRAKNPWLDTGYTLLSYLLTLFALVVWTVIYILKWAKKVVLFPKKLWVTYSDYTIERNKAVRKAGAEGVSSFISNRQSTHLTQRIAKEGQKLVLPIVGTYLLQMSFQLSCIFTLGHLGPVELGASALASMFVNVSAWSIVYGMTTALDTLCSQAWTGARDKTVLGVYLQRAYLILSLLFIPISIIWWNAEWIMLTFQQDPEISHFAGLFLRYLLPGAPAYMAFEATKRYLQAQTIMHASTYAMLVTAPLNFALNYLFVYPFGFGFIGAPIATSISYWLMFGLLLAYIQFVKGKEGWNGWSRECLKGWWPFLRLGLSGVIIICAEWTAFELSSLAASYLSTTDLAVQSILLTLSSTTYTIPMGISIAATNRVGNALGGNSGYEARTASTAAILFASIFGCINSLFYLTAHSSIGRLFTSDPKVIEQVARILPLCAIFQVADGIASVGGGIIRGLGRQNIAACINLIAYYLIALPIGFCLTFQFQWALTGLWSGLTTALFIVASSEVLYLLSVDWFLETKRAQERVKMEEE</sequence>
<keyword evidence="5 7" id="KW-0472">Membrane</keyword>
<proteinExistence type="inferred from homology"/>
<dbReference type="PANTHER" id="PTHR11206">
    <property type="entry name" value="MULTIDRUG RESISTANCE PROTEIN"/>
    <property type="match status" value="1"/>
</dbReference>
<evidence type="ECO:0000256" key="1">
    <source>
        <dbReference type="ARBA" id="ARBA00004141"/>
    </source>
</evidence>
<feature type="transmembrane region" description="Helical" evidence="7">
    <location>
        <begin position="1042"/>
        <end position="1061"/>
    </location>
</feature>
<dbReference type="GO" id="GO:1990961">
    <property type="term" value="P:xenobiotic detoxification by transmembrane export across the plasma membrane"/>
    <property type="evidence" value="ECO:0007669"/>
    <property type="project" value="InterPro"/>
</dbReference>
<feature type="transmembrane region" description="Helical" evidence="7">
    <location>
        <begin position="1005"/>
        <end position="1030"/>
    </location>
</feature>
<comment type="subcellular location">
    <subcellularLocation>
        <location evidence="1">Membrane</location>
        <topology evidence="1">Multi-pass membrane protein</topology>
    </subcellularLocation>
</comment>